<name>A0ABN2T1K8_9ACTN</name>
<dbReference type="Pfam" id="PF06889">
    <property type="entry name" value="DUF1266"/>
    <property type="match status" value="1"/>
</dbReference>
<comment type="caution">
    <text evidence="2">The sequence shown here is derived from an EMBL/GenBank/DDBJ whole genome shotgun (WGS) entry which is preliminary data.</text>
</comment>
<dbReference type="Proteomes" id="UP001499854">
    <property type="component" value="Unassembled WGS sequence"/>
</dbReference>
<keyword evidence="3" id="KW-1185">Reference proteome</keyword>
<dbReference type="InterPro" id="IPR009677">
    <property type="entry name" value="DUF1266"/>
</dbReference>
<sequence>MGLLDKLKSLLEFSFRVLPDAPPLTAEQERGLALGAMYAADDVLPVNALTTECDPRSAAKILDAGWGVTDATTARDTYAFLLQGGGHRAVYTCVRGYLNAGWDLTRSDERARLEQATREIPAVAAQRGERPDVALRYFNAAWPQRAMMQWHHPRRIIDSIAAWDAARVVHVSRFILDAGYLDPAEAWSAIAEATAMCRSEYASWEEFQLGFLAGRAFWQSSTGGYDSMEMGRDYRRFTSCGKQLLTRVDSPWRRWAW</sequence>
<dbReference type="EMBL" id="BAAAQM010000058">
    <property type="protein sequence ID" value="GAA1996745.1"/>
    <property type="molecule type" value="Genomic_DNA"/>
</dbReference>
<dbReference type="RefSeq" id="WP_344661715.1">
    <property type="nucleotide sequence ID" value="NZ_BAAAQM010000058.1"/>
</dbReference>
<gene>
    <name evidence="2" type="ORF">GCM10009838_72340</name>
</gene>
<accession>A0ABN2T1K8</accession>
<organism evidence="2 3">
    <name type="scientific">Catenulispora subtropica</name>
    <dbReference type="NCBI Taxonomy" id="450798"/>
    <lineage>
        <taxon>Bacteria</taxon>
        <taxon>Bacillati</taxon>
        <taxon>Actinomycetota</taxon>
        <taxon>Actinomycetes</taxon>
        <taxon>Catenulisporales</taxon>
        <taxon>Catenulisporaceae</taxon>
        <taxon>Catenulispora</taxon>
    </lineage>
</organism>
<evidence type="ECO:0000313" key="3">
    <source>
        <dbReference type="Proteomes" id="UP001499854"/>
    </source>
</evidence>
<evidence type="ECO:0000313" key="2">
    <source>
        <dbReference type="EMBL" id="GAA1996745.1"/>
    </source>
</evidence>
<proteinExistence type="predicted"/>
<evidence type="ECO:0000259" key="1">
    <source>
        <dbReference type="Pfam" id="PF06889"/>
    </source>
</evidence>
<feature type="domain" description="DUF1266" evidence="1">
    <location>
        <begin position="62"/>
        <end position="257"/>
    </location>
</feature>
<reference evidence="2 3" key="1">
    <citation type="journal article" date="2019" name="Int. J. Syst. Evol. Microbiol.">
        <title>The Global Catalogue of Microorganisms (GCM) 10K type strain sequencing project: providing services to taxonomists for standard genome sequencing and annotation.</title>
        <authorList>
            <consortium name="The Broad Institute Genomics Platform"/>
            <consortium name="The Broad Institute Genome Sequencing Center for Infectious Disease"/>
            <person name="Wu L."/>
            <person name="Ma J."/>
        </authorList>
    </citation>
    <scope>NUCLEOTIDE SEQUENCE [LARGE SCALE GENOMIC DNA]</scope>
    <source>
        <strain evidence="2 3">JCM 16013</strain>
    </source>
</reference>
<protein>
    <recommendedName>
        <fullName evidence="1">DUF1266 domain-containing protein</fullName>
    </recommendedName>
</protein>